<keyword evidence="8 10" id="KW-0539">Nucleus</keyword>
<dbReference type="InterPro" id="IPR055410">
    <property type="entry name" value="Beta-prop_CAF1B_HIR1"/>
</dbReference>
<dbReference type="EMBL" id="JAVFWL010000003">
    <property type="protein sequence ID" value="KAK6740065.1"/>
    <property type="molecule type" value="Genomic_DNA"/>
</dbReference>
<evidence type="ECO:0000256" key="7">
    <source>
        <dbReference type="ARBA" id="ARBA00023163"/>
    </source>
</evidence>
<evidence type="ECO:0000259" key="13">
    <source>
        <dbReference type="Pfam" id="PF24105"/>
    </source>
</evidence>
<gene>
    <name evidence="14" type="primary">Necator_chrIII.g9267</name>
    <name evidence="14" type="ORF">RB195_008502</name>
</gene>
<keyword evidence="15" id="KW-1185">Reference proteome</keyword>
<evidence type="ECO:0000313" key="15">
    <source>
        <dbReference type="Proteomes" id="UP001303046"/>
    </source>
</evidence>
<dbReference type="InterPro" id="IPR031120">
    <property type="entry name" value="HIR1-like"/>
</dbReference>
<feature type="compositionally biased region" description="Polar residues" evidence="11">
    <location>
        <begin position="441"/>
        <end position="460"/>
    </location>
</feature>
<evidence type="ECO:0000313" key="14">
    <source>
        <dbReference type="EMBL" id="KAK6740065.1"/>
    </source>
</evidence>
<evidence type="ECO:0000256" key="11">
    <source>
        <dbReference type="SAM" id="MobiDB-lite"/>
    </source>
</evidence>
<sequence>MASIKSTPLLSTSVRANGCTSRILHGYTMKGVLSTQWISIQLWINWLHVAKEMLSEKAYADLTCHKVLARIQHQAGVNCVRWSHDGALLACASDDKVITIYEYGGRVQSAGSIGSKNVVNVEKYRLTHTLHTHSMEVLSVEWSSDGRYMASASMDNTVVVWNAKKLPERIVVLDNSRGGHNGPVKGLSWDPIGKYLATQSADKSLRLWTTDNWQCDTVITKPFSQSSQTTMFSRLDWSPDGQFLFAPCAMNNQGPTAQIIMRKDWDTDLDLVGHRRAVTAIRVCPRLLSYVDYAGKTIQVTCVAIGSRDKSLSVWVLPRVKRPVVVLQRLFKHSVTDMSWRGTDLVVSSQDGSIKYLSFREKELGTMLTSQKMGNVCESLYKIRPAQYCNYSNGNALDTPSKANSSFIDSPEELMAKRKAEAAITKESTKSAEVTAPVAKPTQTATTKSLTEQRQQQVEVRTSDGKRRIQPIFLGSTVDDELAPAPPSGASKAQPPSEAALTEDPMTSDGDETGGRDKSPSKSVGRLASTDDSMVESTDEDVDSSDVDAKGEKETPQFDELSRRTKMMMADFKKPTLRPVDSTRVEVTPASAVLDVPEQRPTISEGVQGVLGDTIEVDNDWIMGGVRASKISYHHSRNPIWSAEIGPSVAVVVANRFWTVAGCYDRSVFVYASSNGRLHFRNQLDSAPVRLGINGHKMYILTQTGHLSTWDVDKMRAILSRQSIADCVAKDANLTSISVTPTGIPLLGFSTGNIFTFSLDMNCWQIVDSMTPLMKLCDSIDGDELPDGPVGRLLKRRKRPGLLPSIPRTVSLSVKESLLEGWLQAAKTAGSSMDYRGLLMTYVQQLVRNRSLSKISDVLNDLNEQGSVCGVLRSALREDVEKIVISDPVTSSLVRPKDAGGLVF</sequence>
<dbReference type="InterPro" id="IPR036322">
    <property type="entry name" value="WD40_repeat_dom_sf"/>
</dbReference>
<dbReference type="InterPro" id="IPR011494">
    <property type="entry name" value="HIRA-like_C"/>
</dbReference>
<protein>
    <recommendedName>
        <fullName evidence="10">Protein HIRA</fullName>
    </recommendedName>
</protein>
<evidence type="ECO:0000256" key="5">
    <source>
        <dbReference type="ARBA" id="ARBA00022853"/>
    </source>
</evidence>
<keyword evidence="4 10" id="KW-0677">Repeat</keyword>
<comment type="caution">
    <text evidence="14">The sequence shown here is derived from an EMBL/GenBank/DDBJ whole genome shotgun (WGS) entry which is preliminary data.</text>
</comment>
<feature type="domain" description="Protein HIRA-like C-terminal" evidence="12">
    <location>
        <begin position="684"/>
        <end position="862"/>
    </location>
</feature>
<dbReference type="Pfam" id="PF09453">
    <property type="entry name" value="HIRA_B"/>
    <property type="match status" value="1"/>
</dbReference>
<feature type="repeat" description="WD" evidence="9">
    <location>
        <begin position="70"/>
        <end position="102"/>
    </location>
</feature>
<feature type="repeat" description="WD" evidence="9">
    <location>
        <begin position="177"/>
        <end position="208"/>
    </location>
</feature>
<keyword evidence="10" id="KW-0678">Repressor</keyword>
<feature type="domain" description="CAF1B/HIR1 beta-propeller" evidence="13">
    <location>
        <begin position="71"/>
        <end position="364"/>
    </location>
</feature>
<comment type="subcellular location">
    <subcellularLocation>
        <location evidence="1 10">Nucleus</location>
    </subcellularLocation>
</comment>
<dbReference type="Proteomes" id="UP001303046">
    <property type="component" value="Unassembled WGS sequence"/>
</dbReference>
<dbReference type="SUPFAM" id="SSF69322">
    <property type="entry name" value="Tricorn protease domain 2"/>
    <property type="match status" value="1"/>
</dbReference>
<keyword evidence="5 10" id="KW-0156">Chromatin regulator</keyword>
<evidence type="ECO:0000256" key="2">
    <source>
        <dbReference type="ARBA" id="ARBA00007306"/>
    </source>
</evidence>
<dbReference type="Pfam" id="PF07569">
    <property type="entry name" value="Hira"/>
    <property type="match status" value="1"/>
</dbReference>
<reference evidence="14 15" key="1">
    <citation type="submission" date="2023-08" db="EMBL/GenBank/DDBJ databases">
        <title>A Necator americanus chromosomal reference genome.</title>
        <authorList>
            <person name="Ilik V."/>
            <person name="Petrzelkova K.J."/>
            <person name="Pardy F."/>
            <person name="Fuh T."/>
            <person name="Niatou-Singa F.S."/>
            <person name="Gouil Q."/>
            <person name="Baker L."/>
            <person name="Ritchie M.E."/>
            <person name="Jex A.R."/>
            <person name="Gazzola D."/>
            <person name="Li H."/>
            <person name="Toshio Fujiwara R."/>
            <person name="Zhan B."/>
            <person name="Aroian R.V."/>
            <person name="Pafco B."/>
            <person name="Schwarz E.M."/>
        </authorList>
    </citation>
    <scope>NUCLEOTIDE SEQUENCE [LARGE SCALE GENOMIC DNA]</scope>
    <source>
        <strain evidence="14 15">Aroian</strain>
        <tissue evidence="14">Whole animal</tissue>
    </source>
</reference>
<accession>A0ABR1CPS5</accession>
<feature type="compositionally biased region" description="Acidic residues" evidence="11">
    <location>
        <begin position="533"/>
        <end position="546"/>
    </location>
</feature>
<proteinExistence type="inferred from homology"/>
<evidence type="ECO:0000256" key="8">
    <source>
        <dbReference type="ARBA" id="ARBA00023242"/>
    </source>
</evidence>
<dbReference type="Gene3D" id="2.130.10.10">
    <property type="entry name" value="YVTN repeat-like/Quinoprotein amine dehydrogenase"/>
    <property type="match status" value="2"/>
</dbReference>
<evidence type="ECO:0000256" key="6">
    <source>
        <dbReference type="ARBA" id="ARBA00023015"/>
    </source>
</evidence>
<name>A0ABR1CPS5_NECAM</name>
<evidence type="ECO:0000256" key="10">
    <source>
        <dbReference type="RuleBase" id="RU364014"/>
    </source>
</evidence>
<dbReference type="InterPro" id="IPR001680">
    <property type="entry name" value="WD40_rpt"/>
</dbReference>
<comment type="similarity">
    <text evidence="2 10">Belongs to the WD repeat HIR1 family.</text>
</comment>
<dbReference type="InterPro" id="IPR019015">
    <property type="entry name" value="HIRA_B_motif"/>
</dbReference>
<dbReference type="PROSITE" id="PS50294">
    <property type="entry name" value="WD_REPEATS_REGION"/>
    <property type="match status" value="2"/>
</dbReference>
<comment type="function">
    <text evidence="10">Required for replication-independent chromatin assembly and for the periodic repression of histone gene transcription during the cell cycle.</text>
</comment>
<evidence type="ECO:0000256" key="1">
    <source>
        <dbReference type="ARBA" id="ARBA00004123"/>
    </source>
</evidence>
<evidence type="ECO:0000256" key="9">
    <source>
        <dbReference type="PROSITE-ProRule" id="PRU00221"/>
    </source>
</evidence>
<keyword evidence="7 10" id="KW-0804">Transcription</keyword>
<evidence type="ECO:0000256" key="4">
    <source>
        <dbReference type="ARBA" id="ARBA00022737"/>
    </source>
</evidence>
<dbReference type="PANTHER" id="PTHR13831:SF0">
    <property type="entry name" value="PROTEIN HIRA"/>
    <property type="match status" value="1"/>
</dbReference>
<dbReference type="SMART" id="SM00320">
    <property type="entry name" value="WD40"/>
    <property type="match status" value="5"/>
</dbReference>
<keyword evidence="3 9" id="KW-0853">WD repeat</keyword>
<dbReference type="PROSITE" id="PS50082">
    <property type="entry name" value="WD_REPEATS_2"/>
    <property type="match status" value="3"/>
</dbReference>
<keyword evidence="6 10" id="KW-0805">Transcription regulation</keyword>
<evidence type="ECO:0000256" key="3">
    <source>
        <dbReference type="ARBA" id="ARBA00022574"/>
    </source>
</evidence>
<feature type="region of interest" description="Disordered" evidence="11">
    <location>
        <begin position="422"/>
        <end position="557"/>
    </location>
</feature>
<feature type="repeat" description="WD" evidence="9">
    <location>
        <begin position="130"/>
        <end position="162"/>
    </location>
</feature>
<dbReference type="PANTHER" id="PTHR13831">
    <property type="entry name" value="MEMBER OF THE HIR1 FAMILY OF WD-REPEAT PROTEINS"/>
    <property type="match status" value="1"/>
</dbReference>
<feature type="compositionally biased region" description="Basic and acidic residues" evidence="11">
    <location>
        <begin position="547"/>
        <end position="557"/>
    </location>
</feature>
<dbReference type="SUPFAM" id="SSF50978">
    <property type="entry name" value="WD40 repeat-like"/>
    <property type="match status" value="1"/>
</dbReference>
<dbReference type="Pfam" id="PF24105">
    <property type="entry name" value="Beta-prop_CAF1B_HIR1"/>
    <property type="match status" value="1"/>
</dbReference>
<dbReference type="InterPro" id="IPR015943">
    <property type="entry name" value="WD40/YVTN_repeat-like_dom_sf"/>
</dbReference>
<organism evidence="14 15">
    <name type="scientific">Necator americanus</name>
    <name type="common">Human hookworm</name>
    <dbReference type="NCBI Taxonomy" id="51031"/>
    <lineage>
        <taxon>Eukaryota</taxon>
        <taxon>Metazoa</taxon>
        <taxon>Ecdysozoa</taxon>
        <taxon>Nematoda</taxon>
        <taxon>Chromadorea</taxon>
        <taxon>Rhabditida</taxon>
        <taxon>Rhabditina</taxon>
        <taxon>Rhabditomorpha</taxon>
        <taxon>Strongyloidea</taxon>
        <taxon>Ancylostomatidae</taxon>
        <taxon>Bunostominae</taxon>
        <taxon>Necator</taxon>
    </lineage>
</organism>
<evidence type="ECO:0000259" key="12">
    <source>
        <dbReference type="Pfam" id="PF07569"/>
    </source>
</evidence>